<feature type="transmembrane region" description="Helical" evidence="10">
    <location>
        <begin position="142"/>
        <end position="161"/>
    </location>
</feature>
<feature type="transmembrane region" description="Helical" evidence="10">
    <location>
        <begin position="60"/>
        <end position="80"/>
    </location>
</feature>
<dbReference type="RefSeq" id="WP_099342900.1">
    <property type="nucleotide sequence ID" value="NZ_CP032098.1"/>
</dbReference>
<dbReference type="InterPro" id="IPR003010">
    <property type="entry name" value="C-N_Hydrolase"/>
</dbReference>
<gene>
    <name evidence="12" type="primary">lnt</name>
    <name evidence="12" type="ORF">AMOL_0441</name>
    <name evidence="13" type="ORF">CPU12_09605</name>
</gene>
<evidence type="ECO:0000313" key="14">
    <source>
        <dbReference type="Proteomes" id="UP000221222"/>
    </source>
</evidence>
<evidence type="ECO:0000256" key="4">
    <source>
        <dbReference type="ARBA" id="ARBA00022519"/>
    </source>
</evidence>
<sequence length="410" mass="48333">MFLVKQINFNKTIIIKGLITAILLSSFIYLQNFDINYKILNSIIGLTGIYFLLSIPRLSLVIAGFFTGILWFYWIPFSFVYYHIGYLIPIAIIGIGLIVAFFFFLLDFIKKPIFRVFALFALSFIEPFGFNWFKLELLFESSYFQTSKLAFFLILVSMFFLTRKNKYKALFIIPLIFAFNYSKPIKIKEPDLKIYMANMHINQDTKWNKKNRLNIINKNLDEIDYAIQEKYDLIILPETSLPILLNKDEFLLNYLKRRAKKIDIIVGSMSYTKNNYYNSSYYFSKDKVQIANKVVLVPFGEKIPLPKILRDFINKIFYDGASDYSEAKKPTDFNIKGFKFRNAICYEATTDKIFENLNDTKYMIAISNNAWFTPSIEPTLQKILMRYYAKKYNIIIYHVTNDSKNFILKP</sequence>
<dbReference type="Proteomes" id="UP000262712">
    <property type="component" value="Chromosome"/>
</dbReference>
<evidence type="ECO:0000313" key="13">
    <source>
        <dbReference type="EMBL" id="PHO17543.1"/>
    </source>
</evidence>
<reference evidence="13 14" key="1">
    <citation type="submission" date="2017-09" db="EMBL/GenBank/DDBJ databases">
        <title>Arcobacter canalis sp. nov., a new species isolated from a water canal contaminated with urban sewage.</title>
        <authorList>
            <person name="Perez-Cataluna A."/>
            <person name="Salas-Masso N."/>
            <person name="Figueras M.J."/>
        </authorList>
    </citation>
    <scope>NUCLEOTIDE SEQUENCE [LARGE SCALE GENOMIC DNA]</scope>
    <source>
        <strain evidence="13 14">F98-3</strain>
    </source>
</reference>
<dbReference type="KEGG" id="amol:AMOL_0441"/>
<dbReference type="PROSITE" id="PS50263">
    <property type="entry name" value="CN_HYDROLASE"/>
    <property type="match status" value="1"/>
</dbReference>
<evidence type="ECO:0000313" key="12">
    <source>
        <dbReference type="EMBL" id="AXX91457.1"/>
    </source>
</evidence>
<keyword evidence="8 10" id="KW-0472">Membrane</keyword>
<keyword evidence="6 10" id="KW-0812">Transmembrane</keyword>
<dbReference type="InterPro" id="IPR004563">
    <property type="entry name" value="Apolipo_AcylTrfase"/>
</dbReference>
<keyword evidence="4" id="KW-0997">Cell inner membrane</keyword>
<keyword evidence="7 10" id="KW-1133">Transmembrane helix</keyword>
<evidence type="ECO:0000256" key="10">
    <source>
        <dbReference type="SAM" id="Phobius"/>
    </source>
</evidence>
<name>A0A2G1DGC3_9BACT</name>
<dbReference type="PANTHER" id="PTHR38686:SF1">
    <property type="entry name" value="APOLIPOPROTEIN N-ACYLTRANSFERASE"/>
    <property type="match status" value="1"/>
</dbReference>
<keyword evidence="13" id="KW-0449">Lipoprotein</keyword>
<dbReference type="Pfam" id="PF26365">
    <property type="entry name" value="ApoNAT_membrane"/>
    <property type="match status" value="1"/>
</dbReference>
<feature type="transmembrane region" description="Helical" evidence="10">
    <location>
        <begin position="113"/>
        <end position="130"/>
    </location>
</feature>
<keyword evidence="14" id="KW-1185">Reference proteome</keyword>
<evidence type="ECO:0000256" key="6">
    <source>
        <dbReference type="ARBA" id="ARBA00022692"/>
    </source>
</evidence>
<keyword evidence="9 13" id="KW-0012">Acyltransferase</keyword>
<evidence type="ECO:0000256" key="3">
    <source>
        <dbReference type="ARBA" id="ARBA00022475"/>
    </source>
</evidence>
<accession>A0A2G1DGC3</accession>
<evidence type="ECO:0000256" key="7">
    <source>
        <dbReference type="ARBA" id="ARBA00022989"/>
    </source>
</evidence>
<protein>
    <submittedName>
        <fullName evidence="13">Apolipoprotein N-acyltransferase</fullName>
        <ecNumber evidence="12">2.3.1.-</ecNumber>
    </submittedName>
</protein>
<evidence type="ECO:0000313" key="15">
    <source>
        <dbReference type="Proteomes" id="UP000262712"/>
    </source>
</evidence>
<evidence type="ECO:0000256" key="1">
    <source>
        <dbReference type="ARBA" id="ARBA00004651"/>
    </source>
</evidence>
<dbReference type="EMBL" id="CP032098">
    <property type="protein sequence ID" value="AXX91457.1"/>
    <property type="molecule type" value="Genomic_DNA"/>
</dbReference>
<dbReference type="AlphaFoldDB" id="A0A2G1DGC3"/>
<dbReference type="InterPro" id="IPR036526">
    <property type="entry name" value="C-N_Hydrolase_sf"/>
</dbReference>
<comment type="similarity">
    <text evidence="2">Belongs to the CN hydrolase family. Apolipoprotein N-acyltransferase subfamily.</text>
</comment>
<evidence type="ECO:0000256" key="8">
    <source>
        <dbReference type="ARBA" id="ARBA00023136"/>
    </source>
</evidence>
<dbReference type="GO" id="GO:0042158">
    <property type="term" value="P:lipoprotein biosynthetic process"/>
    <property type="evidence" value="ECO:0007669"/>
    <property type="project" value="InterPro"/>
</dbReference>
<dbReference type="EC" id="2.3.1.-" evidence="12"/>
<dbReference type="EMBL" id="NXFY01000015">
    <property type="protein sequence ID" value="PHO17543.1"/>
    <property type="molecule type" value="Genomic_DNA"/>
</dbReference>
<feature type="transmembrane region" description="Helical" evidence="10">
    <location>
        <begin position="12"/>
        <end position="29"/>
    </location>
</feature>
<feature type="transmembrane region" description="Helical" evidence="10">
    <location>
        <begin position="35"/>
        <end position="53"/>
    </location>
</feature>
<dbReference type="PANTHER" id="PTHR38686">
    <property type="entry name" value="APOLIPOPROTEIN N-ACYLTRANSFERASE"/>
    <property type="match status" value="1"/>
</dbReference>
<evidence type="ECO:0000256" key="5">
    <source>
        <dbReference type="ARBA" id="ARBA00022679"/>
    </source>
</evidence>
<dbReference type="Gene3D" id="3.60.110.10">
    <property type="entry name" value="Carbon-nitrogen hydrolase"/>
    <property type="match status" value="1"/>
</dbReference>
<dbReference type="GO" id="GO:0005886">
    <property type="term" value="C:plasma membrane"/>
    <property type="evidence" value="ECO:0007669"/>
    <property type="project" value="UniProtKB-SubCell"/>
</dbReference>
<dbReference type="Proteomes" id="UP000221222">
    <property type="component" value="Unassembled WGS sequence"/>
</dbReference>
<keyword evidence="3" id="KW-1003">Cell membrane</keyword>
<dbReference type="GO" id="GO:0016410">
    <property type="term" value="F:N-acyltransferase activity"/>
    <property type="evidence" value="ECO:0007669"/>
    <property type="project" value="InterPro"/>
</dbReference>
<comment type="subcellular location">
    <subcellularLocation>
        <location evidence="1">Cell membrane</location>
        <topology evidence="1">Multi-pass membrane protein</topology>
    </subcellularLocation>
</comment>
<proteinExistence type="inferred from homology"/>
<evidence type="ECO:0000256" key="2">
    <source>
        <dbReference type="ARBA" id="ARBA00010065"/>
    </source>
</evidence>
<dbReference type="NCBIfam" id="NF008934">
    <property type="entry name" value="PRK12291.1"/>
    <property type="match status" value="1"/>
</dbReference>
<feature type="domain" description="CN hydrolase" evidence="11">
    <location>
        <begin position="197"/>
        <end position="410"/>
    </location>
</feature>
<reference evidence="12 15" key="2">
    <citation type="submission" date="2018-08" db="EMBL/GenBank/DDBJ databases">
        <title>Complete genome of the Arcobacter molluscorum type strain LMG 25693.</title>
        <authorList>
            <person name="Miller W.G."/>
            <person name="Yee E."/>
            <person name="Bono J.L."/>
        </authorList>
    </citation>
    <scope>NUCLEOTIDE SEQUENCE [LARGE SCALE GENOMIC DNA]</scope>
    <source>
        <strain evidence="12 15">CECT 7696</strain>
    </source>
</reference>
<keyword evidence="5 13" id="KW-0808">Transferase</keyword>
<organism evidence="13 14">
    <name type="scientific">Malaciobacter molluscorum LMG 25693</name>
    <dbReference type="NCBI Taxonomy" id="870501"/>
    <lineage>
        <taxon>Bacteria</taxon>
        <taxon>Pseudomonadati</taxon>
        <taxon>Campylobacterota</taxon>
        <taxon>Epsilonproteobacteria</taxon>
        <taxon>Campylobacterales</taxon>
        <taxon>Arcobacteraceae</taxon>
        <taxon>Malaciobacter</taxon>
    </lineage>
</organism>
<dbReference type="InterPro" id="IPR059109">
    <property type="entry name" value="Lnt_membrane_dom"/>
</dbReference>
<evidence type="ECO:0000256" key="9">
    <source>
        <dbReference type="ARBA" id="ARBA00023315"/>
    </source>
</evidence>
<dbReference type="Pfam" id="PF00795">
    <property type="entry name" value="CN_hydrolase"/>
    <property type="match status" value="1"/>
</dbReference>
<evidence type="ECO:0000259" key="11">
    <source>
        <dbReference type="PROSITE" id="PS50263"/>
    </source>
</evidence>
<dbReference type="SUPFAM" id="SSF56317">
    <property type="entry name" value="Carbon-nitrogen hydrolase"/>
    <property type="match status" value="1"/>
</dbReference>
<dbReference type="InterPro" id="IPR059110">
    <property type="entry name" value="Lnt_campylobact"/>
</dbReference>
<feature type="transmembrane region" description="Helical" evidence="10">
    <location>
        <begin position="86"/>
        <end position="106"/>
    </location>
</feature>
<dbReference type="NCBIfam" id="TIGR00546">
    <property type="entry name" value="lnt"/>
    <property type="match status" value="1"/>
</dbReference>